<evidence type="ECO:0000313" key="3">
    <source>
        <dbReference type="Proteomes" id="UP001500973"/>
    </source>
</evidence>
<proteinExistence type="predicted"/>
<keyword evidence="1" id="KW-0472">Membrane</keyword>
<evidence type="ECO:0000313" key="2">
    <source>
        <dbReference type="EMBL" id="GAA1430014.1"/>
    </source>
</evidence>
<dbReference type="Proteomes" id="UP001500973">
    <property type="component" value="Unassembled WGS sequence"/>
</dbReference>
<gene>
    <name evidence="2" type="ORF">GCM10009601_46460</name>
</gene>
<name>A0ABN1Z3E5_9ACTN</name>
<keyword evidence="1" id="KW-1133">Transmembrane helix</keyword>
<sequence length="82" mass="8770">MARATRRGVPWAYPRGGRAPVRAWGAAPGGPGAWWVVCGWETWGMPVLDPNPQNGQKKLLLVFGAFFAIFVVIGVIAALLAP</sequence>
<feature type="transmembrane region" description="Helical" evidence="1">
    <location>
        <begin position="59"/>
        <end position="81"/>
    </location>
</feature>
<organism evidence="2 3">
    <name type="scientific">Streptomyces thermospinosisporus</name>
    <dbReference type="NCBI Taxonomy" id="161482"/>
    <lineage>
        <taxon>Bacteria</taxon>
        <taxon>Bacillati</taxon>
        <taxon>Actinomycetota</taxon>
        <taxon>Actinomycetes</taxon>
        <taxon>Kitasatosporales</taxon>
        <taxon>Streptomycetaceae</taxon>
        <taxon>Streptomyces</taxon>
    </lineage>
</organism>
<keyword evidence="3" id="KW-1185">Reference proteome</keyword>
<dbReference type="EMBL" id="BAAAIZ010000074">
    <property type="protein sequence ID" value="GAA1430014.1"/>
    <property type="molecule type" value="Genomic_DNA"/>
</dbReference>
<dbReference type="NCBIfam" id="NF040912">
    <property type="entry name" value="SGM_5486_fam"/>
    <property type="match status" value="1"/>
</dbReference>
<keyword evidence="1" id="KW-0812">Transmembrane</keyword>
<dbReference type="InterPro" id="IPR049750">
    <property type="entry name" value="SGM_5486-like-assoc"/>
</dbReference>
<accession>A0ABN1Z3E5</accession>
<protein>
    <recommendedName>
        <fullName evidence="4">DUF2970 domain-containing protein</fullName>
    </recommendedName>
</protein>
<reference evidence="3" key="1">
    <citation type="journal article" date="2019" name="Int. J. Syst. Evol. Microbiol.">
        <title>The Global Catalogue of Microorganisms (GCM) 10K type strain sequencing project: providing services to taxonomists for standard genome sequencing and annotation.</title>
        <authorList>
            <consortium name="The Broad Institute Genomics Platform"/>
            <consortium name="The Broad Institute Genome Sequencing Center for Infectious Disease"/>
            <person name="Wu L."/>
            <person name="Ma J."/>
        </authorList>
    </citation>
    <scope>NUCLEOTIDE SEQUENCE [LARGE SCALE GENOMIC DNA]</scope>
    <source>
        <strain evidence="3">JCM 11756</strain>
    </source>
</reference>
<evidence type="ECO:0000256" key="1">
    <source>
        <dbReference type="SAM" id="Phobius"/>
    </source>
</evidence>
<evidence type="ECO:0008006" key="4">
    <source>
        <dbReference type="Google" id="ProtNLM"/>
    </source>
</evidence>
<comment type="caution">
    <text evidence="2">The sequence shown here is derived from an EMBL/GenBank/DDBJ whole genome shotgun (WGS) entry which is preliminary data.</text>
</comment>